<gene>
    <name evidence="7" type="ORF">OVN521_LOCUS7056</name>
</gene>
<keyword evidence="4 5" id="KW-0456">Lyase</keyword>
<evidence type="ECO:0000256" key="4">
    <source>
        <dbReference type="ARBA" id="ARBA00023239"/>
    </source>
</evidence>
<evidence type="ECO:0000313" key="7">
    <source>
        <dbReference type="EMBL" id="CAF3854993.1"/>
    </source>
</evidence>
<keyword evidence="8" id="KW-1185">Reference proteome</keyword>
<comment type="cofactor">
    <cofactor evidence="1 5">
        <name>pyridoxal 5'-phosphate</name>
        <dbReference type="ChEBI" id="CHEBI:597326"/>
    </cofactor>
</comment>
<dbReference type="InterPro" id="IPR015421">
    <property type="entry name" value="PyrdxlP-dep_Trfase_major"/>
</dbReference>
<keyword evidence="3 5" id="KW-0663">Pyridoxal phosphate</keyword>
<dbReference type="InterPro" id="IPR002129">
    <property type="entry name" value="PyrdxlP-dep_de-COase"/>
</dbReference>
<dbReference type="PANTHER" id="PTHR11999">
    <property type="entry name" value="GROUP II PYRIDOXAL-5-PHOSPHATE DECARBOXYLASE"/>
    <property type="match status" value="1"/>
</dbReference>
<feature type="compositionally biased region" description="Polar residues" evidence="6">
    <location>
        <begin position="7"/>
        <end position="42"/>
    </location>
</feature>
<evidence type="ECO:0000256" key="2">
    <source>
        <dbReference type="ARBA" id="ARBA00022793"/>
    </source>
</evidence>
<dbReference type="Gene3D" id="3.90.1150.170">
    <property type="match status" value="1"/>
</dbReference>
<comment type="similarity">
    <text evidence="5">Belongs to the group II decarboxylase family.</text>
</comment>
<dbReference type="SUPFAM" id="SSF53383">
    <property type="entry name" value="PLP-dependent transferases"/>
    <property type="match status" value="1"/>
</dbReference>
<dbReference type="Gene3D" id="3.40.640.10">
    <property type="entry name" value="Type I PLP-dependent aspartate aminotransferase-like (Major domain)"/>
    <property type="match status" value="1"/>
</dbReference>
<evidence type="ECO:0000313" key="8">
    <source>
        <dbReference type="Proteomes" id="UP000663866"/>
    </source>
</evidence>
<dbReference type="GO" id="GO:0016831">
    <property type="term" value="F:carboxy-lyase activity"/>
    <property type="evidence" value="ECO:0007669"/>
    <property type="project" value="UniProtKB-KW"/>
</dbReference>
<dbReference type="Pfam" id="PF00282">
    <property type="entry name" value="Pyridoxal_deC"/>
    <property type="match status" value="1"/>
</dbReference>
<dbReference type="InterPro" id="IPR010977">
    <property type="entry name" value="Aromatic_deC"/>
</dbReference>
<accession>A0A819EQU5</accession>
<dbReference type="EMBL" id="CAJOBG010000761">
    <property type="protein sequence ID" value="CAF3854993.1"/>
    <property type="molecule type" value="Genomic_DNA"/>
</dbReference>
<protein>
    <submittedName>
        <fullName evidence="7">Uncharacterized protein</fullName>
    </submittedName>
</protein>
<evidence type="ECO:0000256" key="1">
    <source>
        <dbReference type="ARBA" id="ARBA00001933"/>
    </source>
</evidence>
<evidence type="ECO:0000256" key="5">
    <source>
        <dbReference type="RuleBase" id="RU000382"/>
    </source>
</evidence>
<comment type="caution">
    <text evidence="7">The sequence shown here is derived from an EMBL/GenBank/DDBJ whole genome shotgun (WGS) entry which is preliminary data.</text>
</comment>
<feature type="region of interest" description="Disordered" evidence="6">
    <location>
        <begin position="1"/>
        <end position="44"/>
    </location>
</feature>
<organism evidence="7 8">
    <name type="scientific">Rotaria magnacalcarata</name>
    <dbReference type="NCBI Taxonomy" id="392030"/>
    <lineage>
        <taxon>Eukaryota</taxon>
        <taxon>Metazoa</taxon>
        <taxon>Spiralia</taxon>
        <taxon>Gnathifera</taxon>
        <taxon>Rotifera</taxon>
        <taxon>Eurotatoria</taxon>
        <taxon>Bdelloidea</taxon>
        <taxon>Philodinida</taxon>
        <taxon>Philodinidae</taxon>
        <taxon>Rotaria</taxon>
    </lineage>
</organism>
<evidence type="ECO:0000256" key="6">
    <source>
        <dbReference type="SAM" id="MobiDB-lite"/>
    </source>
</evidence>
<dbReference type="PRINTS" id="PR00800">
    <property type="entry name" value="YHDCRBOXLASE"/>
</dbReference>
<proteinExistence type="inferred from homology"/>
<sequence length="277" mass="30576">MDELMHNSESLDQWKKQMSSLTESISELEQSHQPSTSQTNLSLDPDDWPSARIVAHKMLDASLDYIQSIRDHPVWQPIPDDIREVLQGEQLPEQGEPLSDVAHDVLTNIVPYTYNNAHPCLWGWANGEGTFGNVVADMITAAINVNCITSNHSASIVERTIINWMRQIFGFPETQDGGLLVTGTSIGTIISMAAARQRVLVNIRQDGLVNGSRLITYTSTETHGCVVKALELLGFGSKSLHLVPVNNNFCIEIDDLKTAIQDDRDKGLIPFCIVGNA</sequence>
<dbReference type="GO" id="GO:0006520">
    <property type="term" value="P:amino acid metabolic process"/>
    <property type="evidence" value="ECO:0007669"/>
    <property type="project" value="InterPro"/>
</dbReference>
<dbReference type="GO" id="GO:0019752">
    <property type="term" value="P:carboxylic acid metabolic process"/>
    <property type="evidence" value="ECO:0007669"/>
    <property type="project" value="InterPro"/>
</dbReference>
<evidence type="ECO:0000256" key="3">
    <source>
        <dbReference type="ARBA" id="ARBA00022898"/>
    </source>
</evidence>
<dbReference type="PANTHER" id="PTHR11999:SF70">
    <property type="entry name" value="MIP05841P"/>
    <property type="match status" value="1"/>
</dbReference>
<dbReference type="AlphaFoldDB" id="A0A819EQU5"/>
<keyword evidence="2" id="KW-0210">Decarboxylase</keyword>
<dbReference type="Proteomes" id="UP000663866">
    <property type="component" value="Unassembled WGS sequence"/>
</dbReference>
<reference evidence="7" key="1">
    <citation type="submission" date="2021-02" db="EMBL/GenBank/DDBJ databases">
        <authorList>
            <person name="Nowell W R."/>
        </authorList>
    </citation>
    <scope>NUCLEOTIDE SEQUENCE</scope>
</reference>
<dbReference type="GO" id="GO:0030170">
    <property type="term" value="F:pyridoxal phosphate binding"/>
    <property type="evidence" value="ECO:0007669"/>
    <property type="project" value="InterPro"/>
</dbReference>
<name>A0A819EQU5_9BILA</name>
<feature type="non-terminal residue" evidence="7">
    <location>
        <position position="277"/>
    </location>
</feature>
<dbReference type="InterPro" id="IPR015424">
    <property type="entry name" value="PyrdxlP-dep_Trfase"/>
</dbReference>